<reference evidence="1" key="2">
    <citation type="submission" date="2022-06" db="UniProtKB">
        <authorList>
            <consortium name="EnsemblMetazoa"/>
        </authorList>
    </citation>
    <scope>IDENTIFICATION</scope>
</reference>
<dbReference type="RefSeq" id="XP_008190144.1">
    <property type="nucleotide sequence ID" value="XM_008191922.3"/>
</dbReference>
<proteinExistence type="predicted"/>
<dbReference type="OrthoDB" id="6605534at2759"/>
<dbReference type="KEGG" id="api:100574871"/>
<dbReference type="GeneID" id="100574871"/>
<evidence type="ECO:0000313" key="1">
    <source>
        <dbReference type="EnsemblMetazoa" id="XP_008190144.1"/>
    </source>
</evidence>
<reference evidence="2" key="1">
    <citation type="submission" date="2010-06" db="EMBL/GenBank/DDBJ databases">
        <authorList>
            <person name="Jiang H."/>
            <person name="Abraham K."/>
            <person name="Ali S."/>
            <person name="Alsbrooks S.L."/>
            <person name="Anim B.N."/>
            <person name="Anosike U.S."/>
            <person name="Attaway T."/>
            <person name="Bandaranaike D.P."/>
            <person name="Battles P.K."/>
            <person name="Bell S.N."/>
            <person name="Bell A.V."/>
            <person name="Beltran B."/>
            <person name="Bickham C."/>
            <person name="Bustamante Y."/>
            <person name="Caleb T."/>
            <person name="Canada A."/>
            <person name="Cardenas V."/>
            <person name="Carter K."/>
            <person name="Chacko J."/>
            <person name="Chandrabose M.N."/>
            <person name="Chavez D."/>
            <person name="Chavez A."/>
            <person name="Chen L."/>
            <person name="Chu H.-S."/>
            <person name="Claassen K.J."/>
            <person name="Cockrell R."/>
            <person name="Collins M."/>
            <person name="Cooper J.A."/>
            <person name="Cree A."/>
            <person name="Curry S.M."/>
            <person name="Da Y."/>
            <person name="Dao M.D."/>
            <person name="Das B."/>
            <person name="Davila M.-L."/>
            <person name="Davy-Carroll L."/>
            <person name="Denson S."/>
            <person name="Dinh H."/>
            <person name="Ebong V.E."/>
            <person name="Edwards J.R."/>
            <person name="Egan A."/>
            <person name="El-Daye J."/>
            <person name="Escobedo L."/>
            <person name="Fernandez S."/>
            <person name="Fernando P.R."/>
            <person name="Flagg N."/>
            <person name="Forbes L.D."/>
            <person name="Fowler R.G."/>
            <person name="Fu Q."/>
            <person name="Gabisi R.A."/>
            <person name="Ganer J."/>
            <person name="Garbino Pronczuk A."/>
            <person name="Garcia R.M."/>
            <person name="Garner T."/>
            <person name="Garrett T.E."/>
            <person name="Gonzalez D.A."/>
            <person name="Hamid H."/>
            <person name="Hawkins E.S."/>
            <person name="Hirani K."/>
            <person name="Hogues M.E."/>
            <person name="Hollins B."/>
            <person name="Hsiao C.-H."/>
            <person name="Jabil R."/>
            <person name="James M.L."/>
            <person name="Jhangiani S.N."/>
            <person name="Johnson B."/>
            <person name="Johnson Q."/>
            <person name="Joshi V."/>
            <person name="Kalu J.B."/>
            <person name="Kam C."/>
            <person name="Kashfia A."/>
            <person name="Keebler J."/>
            <person name="Kisamo H."/>
            <person name="Kovar C.L."/>
            <person name="Lago L.A."/>
            <person name="Lai C.-Y."/>
            <person name="Laidlaw J."/>
            <person name="Lara F."/>
            <person name="Le T.-K."/>
            <person name="Lee S.L."/>
            <person name="Legall F.H."/>
            <person name="Lemon S.J."/>
            <person name="Lewis L.R."/>
            <person name="Li B."/>
            <person name="Liu Y."/>
            <person name="Liu Y.-S."/>
            <person name="Lopez J."/>
            <person name="Lozado R.J."/>
            <person name="Lu J."/>
            <person name="Madu R.C."/>
            <person name="Maheshwari M."/>
            <person name="Maheshwari R."/>
            <person name="Malloy K."/>
            <person name="Martinez E."/>
            <person name="Mathew T."/>
            <person name="Mercado I.C."/>
            <person name="Mercado C."/>
            <person name="Meyer B."/>
            <person name="Montgomery K."/>
            <person name="Morgan M.B."/>
            <person name="Munidasa M."/>
            <person name="Nazareth L.V."/>
            <person name="Nelson J."/>
            <person name="Ng B.M."/>
            <person name="Nguyen N.B."/>
            <person name="Nguyen P.Q."/>
            <person name="Nguyen T."/>
            <person name="Obregon M."/>
            <person name="Okwuonu G.O."/>
            <person name="Onwere C.G."/>
            <person name="Orozco G."/>
            <person name="Parra A."/>
            <person name="Patel S."/>
            <person name="Patil S."/>
            <person name="Perez A."/>
            <person name="Perez Y."/>
            <person name="Pham C."/>
            <person name="Primus E.L."/>
            <person name="Pu L.-L."/>
            <person name="Puazo M."/>
            <person name="Qin X."/>
            <person name="Quiroz J.B."/>
            <person name="Reese J."/>
            <person name="Richards S."/>
            <person name="Rives C.M."/>
            <person name="Robberts R."/>
            <person name="Ruiz S.J."/>
            <person name="Ruiz M.J."/>
            <person name="Santibanez J."/>
            <person name="Schneider B.W."/>
            <person name="Sisson I."/>
            <person name="Smith M."/>
            <person name="Sodergren E."/>
            <person name="Song X.-Z."/>
            <person name="Song B.B."/>
            <person name="Summersgill H."/>
            <person name="Thelus R."/>
            <person name="Thornton R.D."/>
            <person name="Trejos Z.Y."/>
            <person name="Usmani K."/>
            <person name="Vattathil S."/>
            <person name="Villasana D."/>
            <person name="Walker D.L."/>
            <person name="Wang S."/>
            <person name="Wang K."/>
            <person name="White C.S."/>
            <person name="Williams A.C."/>
            <person name="Williamson J."/>
            <person name="Wilson K."/>
            <person name="Woghiren I.O."/>
            <person name="Woodworth J.R."/>
            <person name="Worley K.C."/>
            <person name="Wright R.A."/>
            <person name="Wu W."/>
            <person name="Young L."/>
            <person name="Zhang L."/>
            <person name="Zhang J."/>
            <person name="Zhu Y."/>
            <person name="Muzny D.M."/>
            <person name="Weinstock G."/>
            <person name="Gibbs R.A."/>
        </authorList>
    </citation>
    <scope>NUCLEOTIDE SEQUENCE [LARGE SCALE GENOMIC DNA]</scope>
    <source>
        <strain evidence="2">LSR1</strain>
    </source>
</reference>
<protein>
    <submittedName>
        <fullName evidence="1">Uncharacterized protein</fullName>
    </submittedName>
</protein>
<keyword evidence="2" id="KW-1185">Reference proteome</keyword>
<organism evidence="1 2">
    <name type="scientific">Acyrthosiphon pisum</name>
    <name type="common">Pea aphid</name>
    <dbReference type="NCBI Taxonomy" id="7029"/>
    <lineage>
        <taxon>Eukaryota</taxon>
        <taxon>Metazoa</taxon>
        <taxon>Ecdysozoa</taxon>
        <taxon>Arthropoda</taxon>
        <taxon>Hexapoda</taxon>
        <taxon>Insecta</taxon>
        <taxon>Pterygota</taxon>
        <taxon>Neoptera</taxon>
        <taxon>Paraneoptera</taxon>
        <taxon>Hemiptera</taxon>
        <taxon>Sternorrhyncha</taxon>
        <taxon>Aphidomorpha</taxon>
        <taxon>Aphidoidea</taxon>
        <taxon>Aphididae</taxon>
        <taxon>Macrosiphini</taxon>
        <taxon>Acyrthosiphon</taxon>
    </lineage>
</organism>
<name>A0A8R2BBV5_ACYPI</name>
<dbReference type="Proteomes" id="UP000007819">
    <property type="component" value="Chromosome X"/>
</dbReference>
<evidence type="ECO:0000313" key="2">
    <source>
        <dbReference type="Proteomes" id="UP000007819"/>
    </source>
</evidence>
<dbReference type="AlphaFoldDB" id="A0A8R2BBV5"/>
<dbReference type="EnsemblMetazoa" id="XM_008191922.3">
    <property type="protein sequence ID" value="XP_008190144.1"/>
    <property type="gene ID" value="LOC100574871"/>
</dbReference>
<sequence>MTTHNLQIDIDGQLLGHKTFLFNVEESALDYIQQAGSNDCIPSIVEFLTNCVQQGVIQLNVEELVKDVQFTVSIPKRNINFCNLAKSVNVKDDQCSQAIDWHNISDVNEESEFENEEVDKPNKKTNATTTTVECSNETSQKIQNEKEAVHQVIFTDGMTKFMLEKYGQLMNFIGPMKKFKRKLDMWKQIAKDMEEELGVKCTHTQIENRYKTVSKRKKVIVNNNKNTGAARMDDEYENEWKQITNKDDSIIPEVMRSTKVVVINKKDITESKPKKMKTDSSQLMLLKFLKEKEESKERRHQEKMELIRSILNK</sequence>
<accession>A0A8R2BBV5</accession>